<keyword evidence="7" id="KW-1133">Transmembrane helix</keyword>
<dbReference type="InterPro" id="IPR010559">
    <property type="entry name" value="Sig_transdc_His_kin_internal"/>
</dbReference>
<feature type="domain" description="HAMP" evidence="8">
    <location>
        <begin position="309"/>
        <end position="361"/>
    </location>
</feature>
<dbReference type="InterPro" id="IPR003594">
    <property type="entry name" value="HATPase_dom"/>
</dbReference>
<evidence type="ECO:0000256" key="4">
    <source>
        <dbReference type="ARBA" id="ARBA00022679"/>
    </source>
</evidence>
<dbReference type="PANTHER" id="PTHR34220:SF7">
    <property type="entry name" value="SENSOR HISTIDINE KINASE YPDA"/>
    <property type="match status" value="1"/>
</dbReference>
<gene>
    <name evidence="9" type="ORF">GCM10010911_05190</name>
</gene>
<comment type="caution">
    <text evidence="9">The sequence shown here is derived from an EMBL/GenBank/DDBJ whole genome shotgun (WGS) entry which is preliminary data.</text>
</comment>
<evidence type="ECO:0000256" key="1">
    <source>
        <dbReference type="ARBA" id="ARBA00004651"/>
    </source>
</evidence>
<evidence type="ECO:0000313" key="10">
    <source>
        <dbReference type="Proteomes" id="UP000612456"/>
    </source>
</evidence>
<reference evidence="9" key="2">
    <citation type="submission" date="2020-09" db="EMBL/GenBank/DDBJ databases">
        <authorList>
            <person name="Sun Q."/>
            <person name="Zhou Y."/>
        </authorList>
    </citation>
    <scope>NUCLEOTIDE SEQUENCE</scope>
    <source>
        <strain evidence="9">CGMCC 1.15178</strain>
    </source>
</reference>
<feature type="transmembrane region" description="Helical" evidence="7">
    <location>
        <begin position="12"/>
        <end position="34"/>
    </location>
</feature>
<name>A0A917DLS0_9BACL</name>
<keyword evidence="6 7" id="KW-0472">Membrane</keyword>
<evidence type="ECO:0000256" key="5">
    <source>
        <dbReference type="ARBA" id="ARBA00022777"/>
    </source>
</evidence>
<evidence type="ECO:0000256" key="6">
    <source>
        <dbReference type="ARBA" id="ARBA00023136"/>
    </source>
</evidence>
<dbReference type="PROSITE" id="PS50885">
    <property type="entry name" value="HAMP"/>
    <property type="match status" value="1"/>
</dbReference>
<dbReference type="RefSeq" id="WP_188988829.1">
    <property type="nucleotide sequence ID" value="NZ_BMHP01000001.1"/>
</dbReference>
<keyword evidence="4" id="KW-0808">Transferase</keyword>
<dbReference type="InterPro" id="IPR050640">
    <property type="entry name" value="Bact_2-comp_sensor_kinase"/>
</dbReference>
<accession>A0A917DLS0</accession>
<dbReference type="PANTHER" id="PTHR34220">
    <property type="entry name" value="SENSOR HISTIDINE KINASE YPDA"/>
    <property type="match status" value="1"/>
</dbReference>
<sequence length="584" mass="66273">MKTPSIWPNLFVYQKIVIVFCVLIVPSYALSLWLNTTGMNFIRKQYSDSIVSNAAFYADQLDRQILFIRNQQLQFMNDSDVQSLNFLAGTLNSYELLQYVKKITERLVAIQTSDDFVVSAGVYIQSLGRVISARGGMTDYSRSEWRTISDFFSSTGNTSMIDVQGRLFFVESSNNGSIVSYVELSSAKFSESLANLVKPGNGTGAVLSFDRETPGISPQVNIELFKDLFRTGDWEKTKQQPGVRSDVRISGNKRYEVTSERIDSIGWYLFTYIDQNKATGPLRLFLKWLTALSVISIAVIFLFAFSIHAIIHRPLRKLIRTFESLKSDNMTFSDRSAKDNEFLYLFRGFDQMIERLNDSIQQNYEQRLALRQSELKQLQSQINPHFLYNGFYNIYRLSKTGDNESVALLSQKLSSYYQFITRSGSAEVPLSAEYRHAMDYCDIQRIRFSNRIRIDAAVLPEASSSILVPRLIIQPVIENAFEHSFESETGEGYIRILVSYEDDRLIISVEDDGRTLTDESLANLKVRLADVRNASETTGLVNVTRRIVLKYGDGSGLNVSRSELGGLKAEIVIMPNEARGILDA</sequence>
<dbReference type="Pfam" id="PF02518">
    <property type="entry name" value="HATPase_c"/>
    <property type="match status" value="1"/>
</dbReference>
<dbReference type="Gene3D" id="3.30.565.10">
    <property type="entry name" value="Histidine kinase-like ATPase, C-terminal domain"/>
    <property type="match status" value="1"/>
</dbReference>
<keyword evidence="3" id="KW-0597">Phosphoprotein</keyword>
<reference evidence="9" key="1">
    <citation type="journal article" date="2014" name="Int. J. Syst. Evol. Microbiol.">
        <title>Complete genome sequence of Corynebacterium casei LMG S-19264T (=DSM 44701T), isolated from a smear-ripened cheese.</title>
        <authorList>
            <consortium name="US DOE Joint Genome Institute (JGI-PGF)"/>
            <person name="Walter F."/>
            <person name="Albersmeier A."/>
            <person name="Kalinowski J."/>
            <person name="Ruckert C."/>
        </authorList>
    </citation>
    <scope>NUCLEOTIDE SEQUENCE</scope>
    <source>
        <strain evidence="9">CGMCC 1.15178</strain>
    </source>
</reference>
<dbReference type="GO" id="GO:0005886">
    <property type="term" value="C:plasma membrane"/>
    <property type="evidence" value="ECO:0007669"/>
    <property type="project" value="UniProtKB-SubCell"/>
</dbReference>
<dbReference type="GO" id="GO:0000155">
    <property type="term" value="F:phosphorelay sensor kinase activity"/>
    <property type="evidence" value="ECO:0007669"/>
    <property type="project" value="InterPro"/>
</dbReference>
<feature type="transmembrane region" description="Helical" evidence="7">
    <location>
        <begin position="285"/>
        <end position="311"/>
    </location>
</feature>
<organism evidence="9 10">
    <name type="scientific">Paenibacillus nasutitermitis</name>
    <dbReference type="NCBI Taxonomy" id="1652958"/>
    <lineage>
        <taxon>Bacteria</taxon>
        <taxon>Bacillati</taxon>
        <taxon>Bacillota</taxon>
        <taxon>Bacilli</taxon>
        <taxon>Bacillales</taxon>
        <taxon>Paenibacillaceae</taxon>
        <taxon>Paenibacillus</taxon>
    </lineage>
</organism>
<proteinExistence type="predicted"/>
<dbReference type="AlphaFoldDB" id="A0A917DLS0"/>
<dbReference type="Gene3D" id="6.10.340.10">
    <property type="match status" value="1"/>
</dbReference>
<evidence type="ECO:0000259" key="8">
    <source>
        <dbReference type="PROSITE" id="PS50885"/>
    </source>
</evidence>
<keyword evidence="10" id="KW-1185">Reference proteome</keyword>
<evidence type="ECO:0000256" key="7">
    <source>
        <dbReference type="SAM" id="Phobius"/>
    </source>
</evidence>
<keyword evidence="7" id="KW-0812">Transmembrane</keyword>
<keyword evidence="2" id="KW-1003">Cell membrane</keyword>
<evidence type="ECO:0000256" key="3">
    <source>
        <dbReference type="ARBA" id="ARBA00022553"/>
    </source>
</evidence>
<keyword evidence="5" id="KW-0418">Kinase</keyword>
<dbReference type="SUPFAM" id="SSF55874">
    <property type="entry name" value="ATPase domain of HSP90 chaperone/DNA topoisomerase II/histidine kinase"/>
    <property type="match status" value="1"/>
</dbReference>
<dbReference type="Pfam" id="PF06580">
    <property type="entry name" value="His_kinase"/>
    <property type="match status" value="1"/>
</dbReference>
<dbReference type="Proteomes" id="UP000612456">
    <property type="component" value="Unassembled WGS sequence"/>
</dbReference>
<comment type="subcellular location">
    <subcellularLocation>
        <location evidence="1">Cell membrane</location>
        <topology evidence="1">Multi-pass membrane protein</topology>
    </subcellularLocation>
</comment>
<evidence type="ECO:0000256" key="2">
    <source>
        <dbReference type="ARBA" id="ARBA00022475"/>
    </source>
</evidence>
<evidence type="ECO:0000313" key="9">
    <source>
        <dbReference type="EMBL" id="GGD50603.1"/>
    </source>
</evidence>
<dbReference type="EMBL" id="BMHP01000001">
    <property type="protein sequence ID" value="GGD50603.1"/>
    <property type="molecule type" value="Genomic_DNA"/>
</dbReference>
<dbReference type="InterPro" id="IPR036890">
    <property type="entry name" value="HATPase_C_sf"/>
</dbReference>
<protein>
    <recommendedName>
        <fullName evidence="8">HAMP domain-containing protein</fullName>
    </recommendedName>
</protein>
<dbReference type="InterPro" id="IPR003660">
    <property type="entry name" value="HAMP_dom"/>
</dbReference>